<dbReference type="GO" id="GO:0045087">
    <property type="term" value="P:innate immune response"/>
    <property type="evidence" value="ECO:0007669"/>
    <property type="project" value="InterPro"/>
</dbReference>
<reference evidence="10" key="2">
    <citation type="journal article" date="2017" name="J. Anim. Genet.">
        <title>Multiple reference genome sequences of hot pepper reveal the massive evolution of plant disease resistance genes by retroduplication.</title>
        <authorList>
            <person name="Kim S."/>
            <person name="Park J."/>
            <person name="Yeom S.-I."/>
            <person name="Kim Y.-M."/>
            <person name="Seo E."/>
            <person name="Kim K.-T."/>
            <person name="Kim M.-S."/>
            <person name="Lee J.M."/>
            <person name="Cheong K."/>
            <person name="Shin H.-S."/>
            <person name="Kim S.-B."/>
            <person name="Han K."/>
            <person name="Lee J."/>
            <person name="Park M."/>
            <person name="Lee H.-A."/>
            <person name="Lee H.-Y."/>
            <person name="Lee Y."/>
            <person name="Oh S."/>
            <person name="Lee J.H."/>
            <person name="Choi E."/>
            <person name="Choi E."/>
            <person name="Lee S.E."/>
            <person name="Jeon J."/>
            <person name="Kim H."/>
            <person name="Choi G."/>
            <person name="Song H."/>
            <person name="Lee J."/>
            <person name="Lee S.-C."/>
            <person name="Kwon J.-K."/>
            <person name="Lee H.-Y."/>
            <person name="Koo N."/>
            <person name="Hong Y."/>
            <person name="Kim R.W."/>
            <person name="Kang W.-H."/>
            <person name="Huh J.H."/>
            <person name="Kang B.-C."/>
            <person name="Yang T.-J."/>
            <person name="Lee Y.-H."/>
            <person name="Bennetzen J.L."/>
            <person name="Choi D."/>
        </authorList>
    </citation>
    <scope>NUCLEOTIDE SEQUENCE [LARGE SCALE GENOMIC DNA]</scope>
    <source>
        <strain evidence="10">cv. PBC81</strain>
    </source>
</reference>
<evidence type="ECO:0000256" key="7">
    <source>
        <dbReference type="ARBA" id="ARBA00023157"/>
    </source>
</evidence>
<evidence type="ECO:0000256" key="2">
    <source>
        <dbReference type="ARBA" id="ARBA00022475"/>
    </source>
</evidence>
<sequence length="203" mass="22621">MFSISSVQEIMDYSDRSNIPNQNSVIAGRRINIPFRCDCLNNEFLGHVFPYQVNTSDTYSLVASNYSDLTTVDMLRRFNRYPDNSIPNDVNISVVVNCSCGDSAVSEDYGLFVTYPLRQEDNLTYVASTSNVSEDVIRRYNPGLDAKFSAGRGIIYIPGREGLGSTTLGTSKLTLNLKIPMKMSRFLAARGLRLARDVQAMIS</sequence>
<accession>A0A2G2WCV6</accession>
<evidence type="ECO:0000313" key="9">
    <source>
        <dbReference type="EMBL" id="PHT43081.1"/>
    </source>
</evidence>
<evidence type="ECO:0000313" key="10">
    <source>
        <dbReference type="Proteomes" id="UP000224567"/>
    </source>
</evidence>
<proteinExistence type="predicted"/>
<evidence type="ECO:0000256" key="1">
    <source>
        <dbReference type="ARBA" id="ARBA00004162"/>
    </source>
</evidence>
<dbReference type="GO" id="GO:0019199">
    <property type="term" value="F:transmembrane receptor protein kinase activity"/>
    <property type="evidence" value="ECO:0007669"/>
    <property type="project" value="InterPro"/>
</dbReference>
<dbReference type="PANTHER" id="PTHR46204">
    <property type="entry name" value="CHITIN ELICITOR RECEPTOR KINASE 1-RELATED"/>
    <property type="match status" value="1"/>
</dbReference>
<dbReference type="InterPro" id="IPR044812">
    <property type="entry name" value="CERK1/LYK3-like"/>
</dbReference>
<comment type="caution">
    <text evidence="9">The sequence shown here is derived from an EMBL/GenBank/DDBJ whole genome shotgun (WGS) entry which is preliminary data.</text>
</comment>
<feature type="domain" description="LYK3/RLK10-like LysM" evidence="8">
    <location>
        <begin position="113"/>
        <end position="158"/>
    </location>
</feature>
<keyword evidence="7" id="KW-1015">Disulfide bond</keyword>
<protein>
    <recommendedName>
        <fullName evidence="8">LYK3/RLK10-like LysM domain-containing protein</fullName>
    </recommendedName>
</protein>
<dbReference type="OrthoDB" id="1843677at2759"/>
<dbReference type="AlphaFoldDB" id="A0A2G2WCV6"/>
<name>A0A2G2WCV6_CAPBA</name>
<evidence type="ECO:0000256" key="6">
    <source>
        <dbReference type="ARBA" id="ARBA00023136"/>
    </source>
</evidence>
<dbReference type="InterPro" id="IPR057097">
    <property type="entry name" value="LysM_RLK3/10"/>
</dbReference>
<dbReference type="Pfam" id="PF23577">
    <property type="entry name" value="LysM_RLK"/>
    <property type="match status" value="1"/>
</dbReference>
<dbReference type="PANTHER" id="PTHR46204:SF2">
    <property type="entry name" value="CHITIN ELICITOR RECEPTOR KINASE 1"/>
    <property type="match status" value="1"/>
</dbReference>
<keyword evidence="3" id="KW-0812">Transmembrane</keyword>
<dbReference type="STRING" id="33114.A0A2G2WCV6"/>
<keyword evidence="5" id="KW-1133">Transmembrane helix</keyword>
<comment type="subcellular location">
    <subcellularLocation>
        <location evidence="1">Cell membrane</location>
        <topology evidence="1">Single-pass membrane protein</topology>
    </subcellularLocation>
</comment>
<keyword evidence="6" id="KW-0472">Membrane</keyword>
<evidence type="ECO:0000256" key="4">
    <source>
        <dbReference type="ARBA" id="ARBA00022729"/>
    </source>
</evidence>
<evidence type="ECO:0000259" key="8">
    <source>
        <dbReference type="Pfam" id="PF23577"/>
    </source>
</evidence>
<evidence type="ECO:0000256" key="5">
    <source>
        <dbReference type="ARBA" id="ARBA00022989"/>
    </source>
</evidence>
<keyword evidence="10" id="KW-1185">Reference proteome</keyword>
<dbReference type="GO" id="GO:0005886">
    <property type="term" value="C:plasma membrane"/>
    <property type="evidence" value="ECO:0007669"/>
    <property type="project" value="UniProtKB-SubCell"/>
</dbReference>
<organism evidence="9 10">
    <name type="scientific">Capsicum baccatum</name>
    <name type="common">Peruvian pepper</name>
    <dbReference type="NCBI Taxonomy" id="33114"/>
    <lineage>
        <taxon>Eukaryota</taxon>
        <taxon>Viridiplantae</taxon>
        <taxon>Streptophyta</taxon>
        <taxon>Embryophyta</taxon>
        <taxon>Tracheophyta</taxon>
        <taxon>Spermatophyta</taxon>
        <taxon>Magnoliopsida</taxon>
        <taxon>eudicotyledons</taxon>
        <taxon>Gunneridae</taxon>
        <taxon>Pentapetalae</taxon>
        <taxon>asterids</taxon>
        <taxon>lamiids</taxon>
        <taxon>Solanales</taxon>
        <taxon>Solanaceae</taxon>
        <taxon>Solanoideae</taxon>
        <taxon>Capsiceae</taxon>
        <taxon>Capsicum</taxon>
    </lineage>
</organism>
<reference evidence="9 10" key="1">
    <citation type="journal article" date="2017" name="Genome Biol.">
        <title>New reference genome sequences of hot pepper reveal the massive evolution of plant disease-resistance genes by retroduplication.</title>
        <authorList>
            <person name="Kim S."/>
            <person name="Park J."/>
            <person name="Yeom S.I."/>
            <person name="Kim Y.M."/>
            <person name="Seo E."/>
            <person name="Kim K.T."/>
            <person name="Kim M.S."/>
            <person name="Lee J.M."/>
            <person name="Cheong K."/>
            <person name="Shin H.S."/>
            <person name="Kim S.B."/>
            <person name="Han K."/>
            <person name="Lee J."/>
            <person name="Park M."/>
            <person name="Lee H.A."/>
            <person name="Lee H.Y."/>
            <person name="Lee Y."/>
            <person name="Oh S."/>
            <person name="Lee J.H."/>
            <person name="Choi E."/>
            <person name="Choi E."/>
            <person name="Lee S.E."/>
            <person name="Jeon J."/>
            <person name="Kim H."/>
            <person name="Choi G."/>
            <person name="Song H."/>
            <person name="Lee J."/>
            <person name="Lee S.C."/>
            <person name="Kwon J.K."/>
            <person name="Lee H.Y."/>
            <person name="Koo N."/>
            <person name="Hong Y."/>
            <person name="Kim R.W."/>
            <person name="Kang W.H."/>
            <person name="Huh J.H."/>
            <person name="Kang B.C."/>
            <person name="Yang T.J."/>
            <person name="Lee Y.H."/>
            <person name="Bennetzen J.L."/>
            <person name="Choi D."/>
        </authorList>
    </citation>
    <scope>NUCLEOTIDE SEQUENCE [LARGE SCALE GENOMIC DNA]</scope>
    <source>
        <strain evidence="10">cv. PBC81</strain>
    </source>
</reference>
<dbReference type="Proteomes" id="UP000224567">
    <property type="component" value="Unassembled WGS sequence"/>
</dbReference>
<keyword evidence="4" id="KW-0732">Signal</keyword>
<dbReference type="EMBL" id="MLFT02000007">
    <property type="protein sequence ID" value="PHT43081.1"/>
    <property type="molecule type" value="Genomic_DNA"/>
</dbReference>
<gene>
    <name evidence="9" type="ORF">CQW23_17106</name>
</gene>
<evidence type="ECO:0000256" key="3">
    <source>
        <dbReference type="ARBA" id="ARBA00022692"/>
    </source>
</evidence>
<keyword evidence="2" id="KW-1003">Cell membrane</keyword>